<dbReference type="Proteomes" id="UP000559027">
    <property type="component" value="Unassembled WGS sequence"/>
</dbReference>
<evidence type="ECO:0000256" key="1">
    <source>
        <dbReference type="SAM" id="MobiDB-lite"/>
    </source>
</evidence>
<feature type="region of interest" description="Disordered" evidence="1">
    <location>
        <begin position="454"/>
        <end position="478"/>
    </location>
</feature>
<comment type="caution">
    <text evidence="3">The sequence shown here is derived from an EMBL/GenBank/DDBJ whole genome shotgun (WGS) entry which is preliminary data.</text>
</comment>
<evidence type="ECO:0000313" key="3">
    <source>
        <dbReference type="EMBL" id="KAF5345958.1"/>
    </source>
</evidence>
<proteinExistence type="predicted"/>
<accession>A0A8H5FRF2</accession>
<gene>
    <name evidence="3" type="ORF">D9756_010910</name>
</gene>
<dbReference type="PANTHER" id="PTHR33840:SF1">
    <property type="entry name" value="TLE1 PHOSPHOLIPASE DOMAIN-CONTAINING PROTEIN"/>
    <property type="match status" value="1"/>
</dbReference>
<sequence length="569" mass="63094">MASVSSSTPSTDPVYIPERAPTDTGRTLVLLFDGTGDKEDADVTNIIHFRDALLGWPNDDKLIHPETDKQLVYYQVPRDRNIQAIINKREVDVPILGTVSQIVDQAIAWSLPIHVTHGYQWLVKHYRPGDKISLFGFSRGAYTARARSLEAYKLFSSKTRKPKSTEDEKAEQEWKDLLATWTKFKADNNCRTVYIDFLGCWDTVNSVGLIRPIKLRYTRNNDIVRVFRHALALDEHRVRFKPNFWGQPKEVKEGGLSTDVEEVWFAGCHTDVGGGSVKNYVRPNLSHIPLRWMIRECFKKETGIIFKSSAIHIIGIHPSHLHPTVLPRPALPPSPLSSSIELSPIPPPINPSFLESLLSLFTRKKSGPTTTTNSAAAAAAGTTSARPCLVPVEGHPEVSEEQHDLSDALASAYDQLKLKAHLWRPMEYYPMVTEVHVPNAKPPGKQFKEIRRRHKGVGRTVPCRRAPNPNSSDEANAAADAAADADTCVDRGGIDAVDGDTNATGNASANVTGGTQGKVKVHRSVKVRMEATYKAGKKKGKNYVPKGLVGYGVKETFGEADQELFEWVD</sequence>
<dbReference type="AlphaFoldDB" id="A0A8H5FRF2"/>
<reference evidence="3 4" key="1">
    <citation type="journal article" date="2020" name="ISME J.">
        <title>Uncovering the hidden diversity of litter-decomposition mechanisms in mushroom-forming fungi.</title>
        <authorList>
            <person name="Floudas D."/>
            <person name="Bentzer J."/>
            <person name="Ahren D."/>
            <person name="Johansson T."/>
            <person name="Persson P."/>
            <person name="Tunlid A."/>
        </authorList>
    </citation>
    <scope>NUCLEOTIDE SEQUENCE [LARGE SCALE GENOMIC DNA]</scope>
    <source>
        <strain evidence="3 4">CBS 146.42</strain>
    </source>
</reference>
<dbReference type="InterPro" id="IPR018712">
    <property type="entry name" value="Tle1-like_cat"/>
</dbReference>
<feature type="domain" description="T6SS Phospholipase effector Tle1-like catalytic" evidence="2">
    <location>
        <begin position="26"/>
        <end position="296"/>
    </location>
</feature>
<feature type="compositionally biased region" description="Low complexity" evidence="1">
    <location>
        <begin position="1"/>
        <end position="14"/>
    </location>
</feature>
<feature type="compositionally biased region" description="Low complexity" evidence="1">
    <location>
        <begin position="466"/>
        <end position="478"/>
    </location>
</feature>
<feature type="region of interest" description="Disordered" evidence="1">
    <location>
        <begin position="1"/>
        <end position="20"/>
    </location>
</feature>
<protein>
    <recommendedName>
        <fullName evidence="2">T6SS Phospholipase effector Tle1-like catalytic domain-containing protein</fullName>
    </recommendedName>
</protein>
<keyword evidence="4" id="KW-1185">Reference proteome</keyword>
<dbReference type="EMBL" id="JAACJO010000037">
    <property type="protein sequence ID" value="KAF5345958.1"/>
    <property type="molecule type" value="Genomic_DNA"/>
</dbReference>
<evidence type="ECO:0000259" key="2">
    <source>
        <dbReference type="Pfam" id="PF09994"/>
    </source>
</evidence>
<organism evidence="3 4">
    <name type="scientific">Leucocoprinus leucothites</name>
    <dbReference type="NCBI Taxonomy" id="201217"/>
    <lineage>
        <taxon>Eukaryota</taxon>
        <taxon>Fungi</taxon>
        <taxon>Dikarya</taxon>
        <taxon>Basidiomycota</taxon>
        <taxon>Agaricomycotina</taxon>
        <taxon>Agaricomycetes</taxon>
        <taxon>Agaricomycetidae</taxon>
        <taxon>Agaricales</taxon>
        <taxon>Agaricineae</taxon>
        <taxon>Agaricaceae</taxon>
        <taxon>Leucocoprinus</taxon>
    </lineage>
</organism>
<dbReference type="PANTHER" id="PTHR33840">
    <property type="match status" value="1"/>
</dbReference>
<dbReference type="OrthoDB" id="3162439at2759"/>
<evidence type="ECO:0000313" key="4">
    <source>
        <dbReference type="Proteomes" id="UP000559027"/>
    </source>
</evidence>
<name>A0A8H5FRF2_9AGAR</name>
<dbReference type="Pfam" id="PF09994">
    <property type="entry name" value="T6SS_Tle1-like_cat"/>
    <property type="match status" value="1"/>
</dbReference>